<proteinExistence type="predicted"/>
<evidence type="ECO:0000313" key="2">
    <source>
        <dbReference type="Proteomes" id="UP001501523"/>
    </source>
</evidence>
<reference evidence="1 2" key="1">
    <citation type="journal article" date="2019" name="Int. J. Syst. Evol. Microbiol.">
        <title>The Global Catalogue of Microorganisms (GCM) 10K type strain sequencing project: providing services to taxonomists for standard genome sequencing and annotation.</title>
        <authorList>
            <consortium name="The Broad Institute Genomics Platform"/>
            <consortium name="The Broad Institute Genome Sequencing Center for Infectious Disease"/>
            <person name="Wu L."/>
            <person name="Ma J."/>
        </authorList>
    </citation>
    <scope>NUCLEOTIDE SEQUENCE [LARGE SCALE GENOMIC DNA]</scope>
    <source>
        <strain evidence="1 2">JCM 15421</strain>
    </source>
</reference>
<dbReference type="EMBL" id="BAAAEU010000006">
    <property type="protein sequence ID" value="GAA0711082.1"/>
    <property type="molecule type" value="Genomic_DNA"/>
</dbReference>
<accession>A0ABN1IEP3</accession>
<gene>
    <name evidence="1" type="ORF">GCM10009105_12760</name>
</gene>
<organism evidence="1 2">
    <name type="scientific">Dokdonella soli</name>
    <dbReference type="NCBI Taxonomy" id="529810"/>
    <lineage>
        <taxon>Bacteria</taxon>
        <taxon>Pseudomonadati</taxon>
        <taxon>Pseudomonadota</taxon>
        <taxon>Gammaproteobacteria</taxon>
        <taxon>Lysobacterales</taxon>
        <taxon>Rhodanobacteraceae</taxon>
        <taxon>Dokdonella</taxon>
    </lineage>
</organism>
<sequence length="95" mass="10001">MSITRYEKGNAFARAMLAGLGQIHIDGDVQVYAMPEHNRTMAFSVQKTFAWGGIYGGTTTIEDIEQSFAESIANALTAQGEKGGAGAAGTTASRK</sequence>
<evidence type="ECO:0000313" key="1">
    <source>
        <dbReference type="EMBL" id="GAA0711082.1"/>
    </source>
</evidence>
<dbReference type="Proteomes" id="UP001501523">
    <property type="component" value="Unassembled WGS sequence"/>
</dbReference>
<keyword evidence="2" id="KW-1185">Reference proteome</keyword>
<comment type="caution">
    <text evidence="1">The sequence shown here is derived from an EMBL/GenBank/DDBJ whole genome shotgun (WGS) entry which is preliminary data.</text>
</comment>
<protein>
    <submittedName>
        <fullName evidence="1">Uncharacterized protein</fullName>
    </submittedName>
</protein>
<name>A0ABN1IEP3_9GAMM</name>